<dbReference type="OrthoDB" id="1662883at2759"/>
<keyword evidence="1" id="KW-0378">Hydrolase</keyword>
<feature type="domain" description="Alpha/beta hydrolase fold-3" evidence="3">
    <location>
        <begin position="457"/>
        <end position="521"/>
    </location>
</feature>
<reference evidence="4" key="1">
    <citation type="journal article" date="2020" name="Fungal Divers.">
        <title>Resolving the Mortierellaceae phylogeny through synthesis of multi-gene phylogenetics and phylogenomics.</title>
        <authorList>
            <person name="Vandepol N."/>
            <person name="Liber J."/>
            <person name="Desiro A."/>
            <person name="Na H."/>
            <person name="Kennedy M."/>
            <person name="Barry K."/>
            <person name="Grigoriev I.V."/>
            <person name="Miller A.N."/>
            <person name="O'Donnell K."/>
            <person name="Stajich J.E."/>
            <person name="Bonito G."/>
        </authorList>
    </citation>
    <scope>NUCLEOTIDE SEQUENCE</scope>
    <source>
        <strain evidence="4">REB-010B</strain>
    </source>
</reference>
<organism evidence="4 5">
    <name type="scientific">Dissophora globulifera</name>
    <dbReference type="NCBI Taxonomy" id="979702"/>
    <lineage>
        <taxon>Eukaryota</taxon>
        <taxon>Fungi</taxon>
        <taxon>Fungi incertae sedis</taxon>
        <taxon>Mucoromycota</taxon>
        <taxon>Mortierellomycotina</taxon>
        <taxon>Mortierellomycetes</taxon>
        <taxon>Mortierellales</taxon>
        <taxon>Mortierellaceae</taxon>
        <taxon>Dissophora</taxon>
    </lineage>
</organism>
<evidence type="ECO:0000256" key="2">
    <source>
        <dbReference type="SAM" id="MobiDB-lite"/>
    </source>
</evidence>
<dbReference type="InterPro" id="IPR050300">
    <property type="entry name" value="GDXG_lipolytic_enzyme"/>
</dbReference>
<dbReference type="InterPro" id="IPR013094">
    <property type="entry name" value="AB_hydrolase_3"/>
</dbReference>
<dbReference type="EMBL" id="JAAAIP010000641">
    <property type="protein sequence ID" value="KAG0314130.1"/>
    <property type="molecule type" value="Genomic_DNA"/>
</dbReference>
<keyword evidence="5" id="KW-1185">Reference proteome</keyword>
<name>A0A9P6R9X0_9FUNG</name>
<comment type="caution">
    <text evidence="4">The sequence shown here is derived from an EMBL/GenBank/DDBJ whole genome shotgun (WGS) entry which is preliminary data.</text>
</comment>
<proteinExistence type="predicted"/>
<evidence type="ECO:0000313" key="5">
    <source>
        <dbReference type="Proteomes" id="UP000738325"/>
    </source>
</evidence>
<gene>
    <name evidence="4" type="ORF">BGZ99_008349</name>
</gene>
<dbReference type="Gene3D" id="3.40.50.1820">
    <property type="entry name" value="alpha/beta hydrolase"/>
    <property type="match status" value="1"/>
</dbReference>
<dbReference type="AlphaFoldDB" id="A0A9P6R9X0"/>
<dbReference type="Proteomes" id="UP000738325">
    <property type="component" value="Unassembled WGS sequence"/>
</dbReference>
<feature type="region of interest" description="Disordered" evidence="2">
    <location>
        <begin position="550"/>
        <end position="601"/>
    </location>
</feature>
<sequence length="614" mass="69637">MPPELKPQKLDPVSDNSAIVGKKSRHHARTSQPQAYRRPSFMNRLYLSGVIYRPIDLAFILRALVSIVCTILHLLFIDIPSHIWTRCTVNSRHHPASWGVIYSFCMAMSRASSSSAYNVAQLRWVSNIIALFVYPRMFHLTNYRVYPNVEFKVHLNTLLKPERKSLQETRVRLGLRGAYQERNPSNPSVDYFKSFLPTDSGNNRRLANLPEESGILENDGTYVLKGEWIEALEDSTRSSDKRSGGAAKRSNVVLLYLHGGGHVFCSAKFHRQLVTRMTMEFGPGARAFVLDYRLAPEDPFPAAIHDAYAAYLYLTQPNHQAISLDCNNSGKVHHSTPINPKDIVLAGDSAGAGVAIALQLYLRDYVQPSVGFKIEMPAVTVLISAWTDISTSMPSAKSRHSYCYTPSPMGVNPFADQEAFYAFPKFNFARTYLCGDSQLVPNERNSGGKRLEWNWYRHLAQHPLVSPVYTADLSGLQTSTLLQAGTFDRLADDTRLYAHKLGQANPEQRVRLELYRDMVHVHQFFEFLPMADKAIQSLVAFVNTAQLHNNQDQRQQYQQQQPQQQRGSYSNKKGKAGRRETEWIVVDKDGTEREGHDDKGCPISVLERCWRQDQ</sequence>
<evidence type="ECO:0000313" key="4">
    <source>
        <dbReference type="EMBL" id="KAG0314130.1"/>
    </source>
</evidence>
<dbReference type="SUPFAM" id="SSF53474">
    <property type="entry name" value="alpha/beta-Hydrolases"/>
    <property type="match status" value="1"/>
</dbReference>
<dbReference type="InterPro" id="IPR029058">
    <property type="entry name" value="AB_hydrolase_fold"/>
</dbReference>
<evidence type="ECO:0000259" key="3">
    <source>
        <dbReference type="Pfam" id="PF07859"/>
    </source>
</evidence>
<dbReference type="Pfam" id="PF07859">
    <property type="entry name" value="Abhydrolase_3"/>
    <property type="match status" value="2"/>
</dbReference>
<accession>A0A9P6R9X0</accession>
<feature type="domain" description="Alpha/beta hydrolase fold-3" evidence="3">
    <location>
        <begin position="254"/>
        <end position="402"/>
    </location>
</feature>
<dbReference type="GO" id="GO:0016787">
    <property type="term" value="F:hydrolase activity"/>
    <property type="evidence" value="ECO:0007669"/>
    <property type="project" value="UniProtKB-KW"/>
</dbReference>
<dbReference type="PANTHER" id="PTHR48081">
    <property type="entry name" value="AB HYDROLASE SUPERFAMILY PROTEIN C4A8.06C"/>
    <property type="match status" value="1"/>
</dbReference>
<evidence type="ECO:0000256" key="1">
    <source>
        <dbReference type="ARBA" id="ARBA00022801"/>
    </source>
</evidence>
<feature type="compositionally biased region" description="Low complexity" evidence="2">
    <location>
        <begin position="552"/>
        <end position="565"/>
    </location>
</feature>
<protein>
    <recommendedName>
        <fullName evidence="3">Alpha/beta hydrolase fold-3 domain-containing protein</fullName>
    </recommendedName>
</protein>
<dbReference type="PANTHER" id="PTHR48081:SF8">
    <property type="entry name" value="ALPHA_BETA HYDROLASE FOLD-3 DOMAIN-CONTAINING PROTEIN-RELATED"/>
    <property type="match status" value="1"/>
</dbReference>
<feature type="compositionally biased region" description="Basic and acidic residues" evidence="2">
    <location>
        <begin position="577"/>
        <end position="600"/>
    </location>
</feature>